<evidence type="ECO:0000313" key="3">
    <source>
        <dbReference type="Proteomes" id="UP000663848"/>
    </source>
</evidence>
<organism evidence="2 3">
    <name type="scientific">Rotaria socialis</name>
    <dbReference type="NCBI Taxonomy" id="392032"/>
    <lineage>
        <taxon>Eukaryota</taxon>
        <taxon>Metazoa</taxon>
        <taxon>Spiralia</taxon>
        <taxon>Gnathifera</taxon>
        <taxon>Rotifera</taxon>
        <taxon>Eurotatoria</taxon>
        <taxon>Bdelloidea</taxon>
        <taxon>Philodinida</taxon>
        <taxon>Philodinidae</taxon>
        <taxon>Rotaria</taxon>
    </lineage>
</organism>
<dbReference type="Proteomes" id="UP000663848">
    <property type="component" value="Unassembled WGS sequence"/>
</dbReference>
<reference evidence="2" key="1">
    <citation type="submission" date="2021-02" db="EMBL/GenBank/DDBJ databases">
        <authorList>
            <person name="Nowell W R."/>
        </authorList>
    </citation>
    <scope>NUCLEOTIDE SEQUENCE</scope>
</reference>
<dbReference type="AlphaFoldDB" id="A0A821DIT8"/>
<keyword evidence="1" id="KW-0812">Transmembrane</keyword>
<gene>
    <name evidence="2" type="ORF">QYT958_LOCUS12926</name>
</gene>
<evidence type="ECO:0000313" key="2">
    <source>
        <dbReference type="EMBL" id="CAF4622282.1"/>
    </source>
</evidence>
<keyword evidence="1" id="KW-1133">Transmembrane helix</keyword>
<feature type="transmembrane region" description="Helical" evidence="1">
    <location>
        <begin position="60"/>
        <end position="79"/>
    </location>
</feature>
<name>A0A821DIT8_9BILA</name>
<evidence type="ECO:0000256" key="1">
    <source>
        <dbReference type="SAM" id="Phobius"/>
    </source>
</evidence>
<feature type="non-terminal residue" evidence="2">
    <location>
        <position position="1"/>
    </location>
</feature>
<keyword evidence="1" id="KW-0472">Membrane</keyword>
<proteinExistence type="predicted"/>
<dbReference type="EMBL" id="CAJOBR010001614">
    <property type="protein sequence ID" value="CAF4622282.1"/>
    <property type="molecule type" value="Genomic_DNA"/>
</dbReference>
<accession>A0A821DIT8</accession>
<sequence length="154" mass="17544">MVNGAFGHDIMQLNASSSDRHIVFSLMALKTMNRSEQNKPTNIKISIIFNIKKLILKMNIQLSTLFFICIACAIPLLALSTSRQELEETLLDDIDNDLNRYVKSNHHNYQPFRSLVYKDHGILKKAADFEQILKPCNRMPASGRGNEYADCVRS</sequence>
<protein>
    <submittedName>
        <fullName evidence="2">Uncharacterized protein</fullName>
    </submittedName>
</protein>
<comment type="caution">
    <text evidence="2">The sequence shown here is derived from an EMBL/GenBank/DDBJ whole genome shotgun (WGS) entry which is preliminary data.</text>
</comment>